<dbReference type="EMBL" id="PFLF01000056">
    <property type="protein sequence ID" value="PIY69029.1"/>
    <property type="molecule type" value="Genomic_DNA"/>
</dbReference>
<organism evidence="1 2">
    <name type="scientific">Candidatus Roizmanbacteria bacterium CG_4_10_14_0_8_um_filter_39_9</name>
    <dbReference type="NCBI Taxonomy" id="1974829"/>
    <lineage>
        <taxon>Bacteria</taxon>
        <taxon>Candidatus Roizmaniibacteriota</taxon>
    </lineage>
</organism>
<accession>A0A2M7QCU6</accession>
<reference evidence="2" key="1">
    <citation type="submission" date="2017-09" db="EMBL/GenBank/DDBJ databases">
        <title>Depth-based differentiation of microbial function through sediment-hosted aquifers and enrichment of novel symbionts in the deep terrestrial subsurface.</title>
        <authorList>
            <person name="Probst A.J."/>
            <person name="Ladd B."/>
            <person name="Jarett J.K."/>
            <person name="Geller-Mcgrath D.E."/>
            <person name="Sieber C.M.K."/>
            <person name="Emerson J.B."/>
            <person name="Anantharaman K."/>
            <person name="Thomas B.C."/>
            <person name="Malmstrom R."/>
            <person name="Stieglmeier M."/>
            <person name="Klingl A."/>
            <person name="Woyke T."/>
            <person name="Ryan C.M."/>
            <person name="Banfield J.F."/>
        </authorList>
    </citation>
    <scope>NUCLEOTIDE SEQUENCE [LARGE SCALE GENOMIC DNA]</scope>
</reference>
<evidence type="ECO:0000313" key="2">
    <source>
        <dbReference type="Proteomes" id="UP000230108"/>
    </source>
</evidence>
<name>A0A2M7QCU6_9BACT</name>
<gene>
    <name evidence="1" type="ORF">COY90_02805</name>
</gene>
<proteinExistence type="predicted"/>
<dbReference type="AlphaFoldDB" id="A0A2M7QCU6"/>
<dbReference type="Proteomes" id="UP000230108">
    <property type="component" value="Unassembled WGS sequence"/>
</dbReference>
<comment type="caution">
    <text evidence="1">The sequence shown here is derived from an EMBL/GenBank/DDBJ whole genome shotgun (WGS) entry which is preliminary data.</text>
</comment>
<protein>
    <submittedName>
        <fullName evidence="1">Uncharacterized protein</fullName>
    </submittedName>
</protein>
<evidence type="ECO:0000313" key="1">
    <source>
        <dbReference type="EMBL" id="PIY69029.1"/>
    </source>
</evidence>
<sequence length="96" mass="11016">MKGFKMAKLVLVECLSQFRVRYVVETPDDHPEFALDSVALGEVPDEFSQLHLGETIVSHREVSLDEFTKLFDEDNGYCASWTPDMKQRCIHVVDPE</sequence>